<dbReference type="AlphaFoldDB" id="A0AAN8WS12"/>
<evidence type="ECO:0000313" key="1">
    <source>
        <dbReference type="EMBL" id="KAK7071187.1"/>
    </source>
</evidence>
<accession>A0AAN8WS12</accession>
<organism evidence="1 2">
    <name type="scientific">Halocaridina rubra</name>
    <name type="common">Hawaiian red shrimp</name>
    <dbReference type="NCBI Taxonomy" id="373956"/>
    <lineage>
        <taxon>Eukaryota</taxon>
        <taxon>Metazoa</taxon>
        <taxon>Ecdysozoa</taxon>
        <taxon>Arthropoda</taxon>
        <taxon>Crustacea</taxon>
        <taxon>Multicrustacea</taxon>
        <taxon>Malacostraca</taxon>
        <taxon>Eumalacostraca</taxon>
        <taxon>Eucarida</taxon>
        <taxon>Decapoda</taxon>
        <taxon>Pleocyemata</taxon>
        <taxon>Caridea</taxon>
        <taxon>Atyoidea</taxon>
        <taxon>Atyidae</taxon>
        <taxon>Halocaridina</taxon>
    </lineage>
</organism>
<proteinExistence type="predicted"/>
<gene>
    <name evidence="1" type="ORF">SK128_010852</name>
</gene>
<dbReference type="EMBL" id="JAXCGZ010015123">
    <property type="protein sequence ID" value="KAK7071187.1"/>
    <property type="molecule type" value="Genomic_DNA"/>
</dbReference>
<evidence type="ECO:0000313" key="2">
    <source>
        <dbReference type="Proteomes" id="UP001381693"/>
    </source>
</evidence>
<comment type="caution">
    <text evidence="1">The sequence shown here is derived from an EMBL/GenBank/DDBJ whole genome shotgun (WGS) entry which is preliminary data.</text>
</comment>
<reference evidence="1 2" key="1">
    <citation type="submission" date="2023-11" db="EMBL/GenBank/DDBJ databases">
        <title>Halocaridina rubra genome assembly.</title>
        <authorList>
            <person name="Smith C."/>
        </authorList>
    </citation>
    <scope>NUCLEOTIDE SEQUENCE [LARGE SCALE GENOMIC DNA]</scope>
    <source>
        <strain evidence="1">EP-1</strain>
        <tissue evidence="1">Whole</tissue>
    </source>
</reference>
<sequence>MTKLISIKRENKTSVSSGPTAVVGLPSPLQLVVALPHPSIKIHSIEQSPWQNGNVCDSEAAG</sequence>
<dbReference type="Proteomes" id="UP001381693">
    <property type="component" value="Unassembled WGS sequence"/>
</dbReference>
<keyword evidence="2" id="KW-1185">Reference proteome</keyword>
<name>A0AAN8WS12_HALRR</name>
<protein>
    <submittedName>
        <fullName evidence="1">Uncharacterized protein</fullName>
    </submittedName>
</protein>